<keyword evidence="3" id="KW-1185">Reference proteome</keyword>
<evidence type="ECO:0000313" key="3">
    <source>
        <dbReference type="Proteomes" id="UP000266441"/>
    </source>
</evidence>
<organism evidence="2 3">
    <name type="scientific">Mariniphaga sediminis</name>
    <dbReference type="NCBI Taxonomy" id="1628158"/>
    <lineage>
        <taxon>Bacteria</taxon>
        <taxon>Pseudomonadati</taxon>
        <taxon>Bacteroidota</taxon>
        <taxon>Bacteroidia</taxon>
        <taxon>Marinilabiliales</taxon>
        <taxon>Prolixibacteraceae</taxon>
        <taxon>Mariniphaga</taxon>
    </lineage>
</organism>
<evidence type="ECO:0000256" key="1">
    <source>
        <dbReference type="SAM" id="MobiDB-lite"/>
    </source>
</evidence>
<reference evidence="2 3" key="1">
    <citation type="journal article" date="2015" name="Int. J. Syst. Evol. Microbiol.">
        <title>Mariniphaga sediminis sp. nov., isolated from coastal sediment.</title>
        <authorList>
            <person name="Wang F.Q."/>
            <person name="Shen Q.Y."/>
            <person name="Chen G.J."/>
            <person name="Du Z.J."/>
        </authorList>
    </citation>
    <scope>NUCLEOTIDE SEQUENCE [LARGE SCALE GENOMIC DNA]</scope>
    <source>
        <strain evidence="2 3">SY21</strain>
    </source>
</reference>
<feature type="region of interest" description="Disordered" evidence="1">
    <location>
        <begin position="116"/>
        <end position="137"/>
    </location>
</feature>
<dbReference type="EMBL" id="QWET01000025">
    <property type="protein sequence ID" value="RIH63116.1"/>
    <property type="molecule type" value="Genomic_DNA"/>
</dbReference>
<sequence>MKKITLLFSVSLFLFSCGGRKTQNENTAAISEKAAVVYKVDELYVRAADLVDQEVTVKGTVMHVCKHGGERCFLMGSTEDLNIRVEAGEKIGTFSQKQMGSDLTITGIFKEVKNEADAHNPGSGHGEENHSGDKETETAHQVIAEAEKNAPVVYFMEGLEIVKEEI</sequence>
<accession>A0A399CV31</accession>
<dbReference type="RefSeq" id="WP_119351902.1">
    <property type="nucleotide sequence ID" value="NZ_QWET01000025.1"/>
</dbReference>
<dbReference type="OrthoDB" id="1118652at2"/>
<proteinExistence type="predicted"/>
<dbReference type="Proteomes" id="UP000266441">
    <property type="component" value="Unassembled WGS sequence"/>
</dbReference>
<dbReference type="AlphaFoldDB" id="A0A399CV31"/>
<protein>
    <recommendedName>
        <fullName evidence="4">DUF4920 domain-containing protein</fullName>
    </recommendedName>
</protein>
<evidence type="ECO:0000313" key="2">
    <source>
        <dbReference type="EMBL" id="RIH63116.1"/>
    </source>
</evidence>
<evidence type="ECO:0008006" key="4">
    <source>
        <dbReference type="Google" id="ProtNLM"/>
    </source>
</evidence>
<comment type="caution">
    <text evidence="2">The sequence shown here is derived from an EMBL/GenBank/DDBJ whole genome shotgun (WGS) entry which is preliminary data.</text>
</comment>
<name>A0A399CV31_9BACT</name>
<feature type="compositionally biased region" description="Basic and acidic residues" evidence="1">
    <location>
        <begin position="125"/>
        <end position="137"/>
    </location>
</feature>
<dbReference type="PROSITE" id="PS51257">
    <property type="entry name" value="PROKAR_LIPOPROTEIN"/>
    <property type="match status" value="1"/>
</dbReference>
<gene>
    <name evidence="2" type="ORF">D1164_21140</name>
</gene>